<comment type="caution">
    <text evidence="2">The sequence shown here is derived from an EMBL/GenBank/DDBJ whole genome shotgun (WGS) entry which is preliminary data.</text>
</comment>
<dbReference type="EMBL" id="JAVJAF010000001">
    <property type="protein sequence ID" value="MDR6232666.1"/>
    <property type="molecule type" value="Genomic_DNA"/>
</dbReference>
<evidence type="ECO:0000313" key="2">
    <source>
        <dbReference type="EMBL" id="MDR6232666.1"/>
    </source>
</evidence>
<organism evidence="2 3">
    <name type="scientific">Pseudomonas oryzihabitans</name>
    <dbReference type="NCBI Taxonomy" id="47885"/>
    <lineage>
        <taxon>Bacteria</taxon>
        <taxon>Pseudomonadati</taxon>
        <taxon>Pseudomonadota</taxon>
        <taxon>Gammaproteobacteria</taxon>
        <taxon>Pseudomonadales</taxon>
        <taxon>Pseudomonadaceae</taxon>
        <taxon>Pseudomonas</taxon>
    </lineage>
</organism>
<evidence type="ECO:0000259" key="1">
    <source>
        <dbReference type="Pfam" id="PF20274"/>
    </source>
</evidence>
<dbReference type="AlphaFoldDB" id="A0AAJ2BE97"/>
<dbReference type="InterPro" id="IPR046909">
    <property type="entry name" value="cREC_REC"/>
</dbReference>
<dbReference type="Proteomes" id="UP001268036">
    <property type="component" value="Unassembled WGS sequence"/>
</dbReference>
<dbReference type="RefSeq" id="WP_309754586.1">
    <property type="nucleotide sequence ID" value="NZ_JAVJAF010000001.1"/>
</dbReference>
<evidence type="ECO:0000313" key="3">
    <source>
        <dbReference type="Proteomes" id="UP001268036"/>
    </source>
</evidence>
<sequence length="104" mass="11376">MKIYLDDCRPTPPGWVRCYWPDEVVALLEKGGVTEVSLDHDLGDDDRGTGYDVILWIEEAVALRSFVPPLIGVHSANTAARAKMEAGIRSISGLCSSSRFVKPS</sequence>
<proteinExistence type="predicted"/>
<accession>A0AAJ2BE97</accession>
<protein>
    <recommendedName>
        <fullName evidence="1">Cyclic-phosphate processing Receiver domain-containing protein</fullName>
    </recommendedName>
</protein>
<gene>
    <name evidence="2" type="ORF">QE440_000407</name>
</gene>
<reference evidence="2" key="1">
    <citation type="submission" date="2023-08" db="EMBL/GenBank/DDBJ databases">
        <title>Functional and genomic diversity of the sorghum phyllosphere microbiome.</title>
        <authorList>
            <person name="Shade A."/>
        </authorList>
    </citation>
    <scope>NUCLEOTIDE SEQUENCE</scope>
    <source>
        <strain evidence="2">SORGH_AS_0201</strain>
    </source>
</reference>
<dbReference type="Pfam" id="PF20274">
    <property type="entry name" value="cREC_REC"/>
    <property type="match status" value="1"/>
</dbReference>
<name>A0AAJ2BE97_9PSED</name>
<feature type="domain" description="Cyclic-phosphate processing Receiver" evidence="1">
    <location>
        <begin position="1"/>
        <end position="89"/>
    </location>
</feature>